<dbReference type="PANTHER" id="PTHR11040:SF140">
    <property type="entry name" value="ZRT (ZRT), IRT- (IRT-) LIKE PROTEIN TRANSPORTER"/>
    <property type="match status" value="1"/>
</dbReference>
<accession>A0A7Y9ZAM1</accession>
<evidence type="ECO:0000256" key="4">
    <source>
        <dbReference type="ARBA" id="ARBA00023136"/>
    </source>
</evidence>
<evidence type="ECO:0000313" key="7">
    <source>
        <dbReference type="Proteomes" id="UP000547973"/>
    </source>
</evidence>
<keyword evidence="2 5" id="KW-0812">Transmembrane</keyword>
<comment type="subcellular location">
    <subcellularLocation>
        <location evidence="1">Membrane</location>
        <topology evidence="1">Multi-pass membrane protein</topology>
    </subcellularLocation>
</comment>
<feature type="transmembrane region" description="Helical" evidence="5">
    <location>
        <begin position="193"/>
        <end position="216"/>
    </location>
</feature>
<name>A0A7Y9ZAM1_9MICO</name>
<feature type="transmembrane region" description="Helical" evidence="5">
    <location>
        <begin position="259"/>
        <end position="277"/>
    </location>
</feature>
<keyword evidence="7" id="KW-1185">Reference proteome</keyword>
<comment type="caution">
    <text evidence="6">The sequence shown here is derived from an EMBL/GenBank/DDBJ whole genome shotgun (WGS) entry which is preliminary data.</text>
</comment>
<evidence type="ECO:0000256" key="2">
    <source>
        <dbReference type="ARBA" id="ARBA00022692"/>
    </source>
</evidence>
<dbReference type="EMBL" id="JACBZO010000001">
    <property type="protein sequence ID" value="NYI41285.1"/>
    <property type="molecule type" value="Genomic_DNA"/>
</dbReference>
<gene>
    <name evidence="6" type="ORF">BKA03_001404</name>
</gene>
<evidence type="ECO:0000256" key="5">
    <source>
        <dbReference type="SAM" id="Phobius"/>
    </source>
</evidence>
<dbReference type="InterPro" id="IPR003689">
    <property type="entry name" value="ZIP"/>
</dbReference>
<dbReference type="GO" id="GO:0016020">
    <property type="term" value="C:membrane"/>
    <property type="evidence" value="ECO:0007669"/>
    <property type="project" value="UniProtKB-SubCell"/>
</dbReference>
<organism evidence="6 7">
    <name type="scientific">Demequina lutea</name>
    <dbReference type="NCBI Taxonomy" id="431489"/>
    <lineage>
        <taxon>Bacteria</taxon>
        <taxon>Bacillati</taxon>
        <taxon>Actinomycetota</taxon>
        <taxon>Actinomycetes</taxon>
        <taxon>Micrococcales</taxon>
        <taxon>Demequinaceae</taxon>
        <taxon>Demequina</taxon>
    </lineage>
</organism>
<feature type="transmembrane region" description="Helical" evidence="5">
    <location>
        <begin position="158"/>
        <end position="181"/>
    </location>
</feature>
<evidence type="ECO:0000256" key="3">
    <source>
        <dbReference type="ARBA" id="ARBA00022989"/>
    </source>
</evidence>
<dbReference type="OrthoDB" id="5641792at2"/>
<protein>
    <submittedName>
        <fullName evidence="6">Zinc transporter 1/2/3</fullName>
    </submittedName>
</protein>
<feature type="transmembrane region" description="Helical" evidence="5">
    <location>
        <begin position="43"/>
        <end position="69"/>
    </location>
</feature>
<feature type="transmembrane region" description="Helical" evidence="5">
    <location>
        <begin position="131"/>
        <end position="152"/>
    </location>
</feature>
<proteinExistence type="predicted"/>
<dbReference type="RefSeq" id="WP_062075082.1">
    <property type="nucleotide sequence ID" value="NZ_BBRC01000005.1"/>
</dbReference>
<feature type="transmembrane region" description="Helical" evidence="5">
    <location>
        <begin position="75"/>
        <end position="94"/>
    </location>
</feature>
<dbReference type="Proteomes" id="UP000547973">
    <property type="component" value="Unassembled WGS sequence"/>
</dbReference>
<feature type="transmembrane region" description="Helical" evidence="5">
    <location>
        <begin position="6"/>
        <end position="31"/>
    </location>
</feature>
<dbReference type="AlphaFoldDB" id="A0A7Y9ZAM1"/>
<evidence type="ECO:0000313" key="6">
    <source>
        <dbReference type="EMBL" id="NYI41285.1"/>
    </source>
</evidence>
<feature type="transmembrane region" description="Helical" evidence="5">
    <location>
        <begin position="228"/>
        <end position="247"/>
    </location>
</feature>
<evidence type="ECO:0000256" key="1">
    <source>
        <dbReference type="ARBA" id="ARBA00004141"/>
    </source>
</evidence>
<sequence length="278" mass="28790">MTSDDLFWIKIAFAGAVAVVGLASTYVPWVLGRRASSERMLGLSNTFAAGVLGGAGVIHLLGAGIGAFHTALPTFAYPLALLLAGVGFLFILLIEDVIVPGHPGHDASPPQENSAAVQHEMDWHPAGQGSAIYPVILLIVLSVHSVILGLALGAQSALSGALIVFLAILAHKGAAGLALGVGFQRAGLTHRQALGRLTFFSVMTPLGIIAGAAIGGMLTGRADTLFEAVFDSIGAGTFMYIAALDIIKTEFDHHRDHAQKWLAAAAGFGIMALLAIWI</sequence>
<keyword evidence="3 5" id="KW-1133">Transmembrane helix</keyword>
<keyword evidence="4 5" id="KW-0472">Membrane</keyword>
<dbReference type="PANTHER" id="PTHR11040">
    <property type="entry name" value="ZINC/IRON TRANSPORTER"/>
    <property type="match status" value="1"/>
</dbReference>
<reference evidence="6 7" key="1">
    <citation type="submission" date="2020-07" db="EMBL/GenBank/DDBJ databases">
        <title>Sequencing the genomes of 1000 actinobacteria strains.</title>
        <authorList>
            <person name="Klenk H.-P."/>
        </authorList>
    </citation>
    <scope>NUCLEOTIDE SEQUENCE [LARGE SCALE GENOMIC DNA]</scope>
    <source>
        <strain evidence="6 7">DSM 19970</strain>
    </source>
</reference>
<dbReference type="Pfam" id="PF02535">
    <property type="entry name" value="Zip"/>
    <property type="match status" value="1"/>
</dbReference>
<dbReference type="GO" id="GO:0005385">
    <property type="term" value="F:zinc ion transmembrane transporter activity"/>
    <property type="evidence" value="ECO:0007669"/>
    <property type="project" value="TreeGrafter"/>
</dbReference>